<reference evidence="2 3" key="1">
    <citation type="submission" date="2018-01" db="EMBL/GenBank/DDBJ databases">
        <title>Comparison of the Chinese Bamboo Partridge and Red Junglefowl genome sequences highlights the importance of demography in genome evolution.</title>
        <authorList>
            <person name="Tiley G.P."/>
            <person name="Kimball R.T."/>
            <person name="Braun E.L."/>
            <person name="Burleigh J.G."/>
        </authorList>
    </citation>
    <scope>NUCLEOTIDE SEQUENCE [LARGE SCALE GENOMIC DNA]</scope>
    <source>
        <strain evidence="2">RTK389</strain>
        <tissue evidence="2">Blood</tissue>
    </source>
</reference>
<evidence type="ECO:0000313" key="2">
    <source>
        <dbReference type="EMBL" id="POI36085.1"/>
    </source>
</evidence>
<sequence>PKGTQPVCALSPSSSSRRVPLQLRAGRGTGQPVAGGDSSPPVLCDQTAPGARDRAEGSEQTCLGTPSRPGGAARREAAAWQPSVREERKDNGADSQGRGRTRGKQPGALPGKVPTAPRPAGGTRNVSAANKQRCWKGGNQHGVLGGGFIGVGRSTTVQSCRSFCTHFFTDKII</sequence>
<dbReference type="Proteomes" id="UP000237246">
    <property type="component" value="Unassembled WGS sequence"/>
</dbReference>
<proteinExistence type="predicted"/>
<dbReference type="EMBL" id="PPHD01000054">
    <property type="protein sequence ID" value="POI36085.1"/>
    <property type="molecule type" value="Genomic_DNA"/>
</dbReference>
<evidence type="ECO:0000256" key="1">
    <source>
        <dbReference type="SAM" id="MobiDB-lite"/>
    </source>
</evidence>
<protein>
    <submittedName>
        <fullName evidence="2">Uncharacterized protein</fullName>
    </submittedName>
</protein>
<feature type="region of interest" description="Disordered" evidence="1">
    <location>
        <begin position="1"/>
        <end position="135"/>
    </location>
</feature>
<accession>A0A2P4TIA2</accession>
<evidence type="ECO:0000313" key="3">
    <source>
        <dbReference type="Proteomes" id="UP000237246"/>
    </source>
</evidence>
<comment type="caution">
    <text evidence="2">The sequence shown here is derived from an EMBL/GenBank/DDBJ whole genome shotgun (WGS) entry which is preliminary data.</text>
</comment>
<keyword evidence="3" id="KW-1185">Reference proteome</keyword>
<feature type="non-terminal residue" evidence="2">
    <location>
        <position position="1"/>
    </location>
</feature>
<dbReference type="AlphaFoldDB" id="A0A2P4TIA2"/>
<name>A0A2P4TIA2_BAMTH</name>
<feature type="compositionally biased region" description="Low complexity" evidence="1">
    <location>
        <begin position="10"/>
        <end position="24"/>
    </location>
</feature>
<gene>
    <name evidence="2" type="ORF">CIB84_000162</name>
</gene>
<organism evidence="2 3">
    <name type="scientific">Bambusicola thoracicus</name>
    <name type="common">Chinese bamboo-partridge</name>
    <name type="synonym">Perdix thoracica</name>
    <dbReference type="NCBI Taxonomy" id="9083"/>
    <lineage>
        <taxon>Eukaryota</taxon>
        <taxon>Metazoa</taxon>
        <taxon>Chordata</taxon>
        <taxon>Craniata</taxon>
        <taxon>Vertebrata</taxon>
        <taxon>Euteleostomi</taxon>
        <taxon>Archelosauria</taxon>
        <taxon>Archosauria</taxon>
        <taxon>Dinosauria</taxon>
        <taxon>Saurischia</taxon>
        <taxon>Theropoda</taxon>
        <taxon>Coelurosauria</taxon>
        <taxon>Aves</taxon>
        <taxon>Neognathae</taxon>
        <taxon>Galloanserae</taxon>
        <taxon>Galliformes</taxon>
        <taxon>Phasianidae</taxon>
        <taxon>Perdicinae</taxon>
        <taxon>Bambusicola</taxon>
    </lineage>
</organism>